<dbReference type="RefSeq" id="WP_112567946.1">
    <property type="nucleotide sequence ID" value="NZ_CP043450.1"/>
</dbReference>
<keyword evidence="3" id="KW-1185">Reference proteome</keyword>
<feature type="signal peptide" evidence="1">
    <location>
        <begin position="1"/>
        <end position="22"/>
    </location>
</feature>
<dbReference type="AlphaFoldDB" id="A0A5C1I2U4"/>
<organism evidence="2 3">
    <name type="scientific">Mucilaginibacter rubeus</name>
    <dbReference type="NCBI Taxonomy" id="2027860"/>
    <lineage>
        <taxon>Bacteria</taxon>
        <taxon>Pseudomonadati</taxon>
        <taxon>Bacteroidota</taxon>
        <taxon>Sphingobacteriia</taxon>
        <taxon>Sphingobacteriales</taxon>
        <taxon>Sphingobacteriaceae</taxon>
        <taxon>Mucilaginibacter</taxon>
    </lineage>
</organism>
<reference evidence="2" key="1">
    <citation type="submission" date="2019-08" db="EMBL/GenBank/DDBJ databases">
        <title>Comparative genome analysis confer to the adaptation heavy metal polluted environment.</title>
        <authorList>
            <person name="Li Y."/>
        </authorList>
    </citation>
    <scope>NUCLEOTIDE SEQUENCE [LARGE SCALE GENOMIC DNA]</scope>
    <source>
        <strain evidence="2">P1</strain>
    </source>
</reference>
<protein>
    <submittedName>
        <fullName evidence="2">TolC family protein</fullName>
    </submittedName>
</protein>
<keyword evidence="1" id="KW-0732">Signal</keyword>
<dbReference type="InterPro" id="IPR010131">
    <property type="entry name" value="MdtP/NodT-like"/>
</dbReference>
<dbReference type="Proteomes" id="UP000251402">
    <property type="component" value="Chromosome"/>
</dbReference>
<accession>A0A5C1I2U4</accession>
<evidence type="ECO:0000256" key="1">
    <source>
        <dbReference type="SAM" id="SignalP"/>
    </source>
</evidence>
<evidence type="ECO:0000313" key="3">
    <source>
        <dbReference type="Proteomes" id="UP000251402"/>
    </source>
</evidence>
<feature type="chain" id="PRO_5023142832" evidence="1">
    <location>
        <begin position="23"/>
        <end position="415"/>
    </location>
</feature>
<evidence type="ECO:0000313" key="2">
    <source>
        <dbReference type="EMBL" id="QEM11551.1"/>
    </source>
</evidence>
<dbReference type="EMBL" id="CP043450">
    <property type="protein sequence ID" value="QEM11551.1"/>
    <property type="molecule type" value="Genomic_DNA"/>
</dbReference>
<proteinExistence type="predicted"/>
<name>A0A5C1I2U4_9SPHI</name>
<sequence length="415" mass="47103">MTIRIKWVFGFLFCLLSAVTQAQTYNLEHYLELAKSNSPLLKDLQNQIASGQLDSLRIKAGYRPQVSANSTGLYAPVAGGYGYAPAITNEHTLAALLGINQSLDSKKNIAAQIDAVKLQSQSVLNTSKISEQDLRKAVTAQYIAAFGSLQQVKFNQEVISLLNREEELLKKLTRTNVYRQSDYLTFLVTLKQQELTLSQARLQYKNDYTTLNYLTGIADTSYIELQDPGIQKNMRADISNSIFFSQYKTDSLKLVNSRTLLDFSYKPKINLMADGGYNSDFLSGPAYKNFGVSVGFSFTLPLYDGGQRKIQYRKLSLEEDTRRNYKAFFDTQYRQQLAQLNQQIDGSEKLIAQIDEQMKYTESLVKVDTQLLQTGDVRMADLVLAINNYLAIKNLKTQTTINKLQLINQFNYWNK</sequence>
<dbReference type="SUPFAM" id="SSF56954">
    <property type="entry name" value="Outer membrane efflux proteins (OEP)"/>
    <property type="match status" value="1"/>
</dbReference>
<dbReference type="Gene3D" id="1.20.1600.10">
    <property type="entry name" value="Outer membrane efflux proteins (OEP)"/>
    <property type="match status" value="1"/>
</dbReference>
<gene>
    <name evidence="2" type="ORF">DEO27_016465</name>
</gene>
<dbReference type="GO" id="GO:0015562">
    <property type="term" value="F:efflux transmembrane transporter activity"/>
    <property type="evidence" value="ECO:0007669"/>
    <property type="project" value="InterPro"/>
</dbReference>
<dbReference type="KEGG" id="mrub:DEO27_016465"/>
<dbReference type="PANTHER" id="PTHR30203">
    <property type="entry name" value="OUTER MEMBRANE CATION EFFLUX PROTEIN"/>
    <property type="match status" value="1"/>
</dbReference>
<dbReference type="OrthoDB" id="1091220at2"/>